<dbReference type="EMBL" id="MCOG01000474">
    <property type="protein sequence ID" value="ORY03693.1"/>
    <property type="molecule type" value="Genomic_DNA"/>
</dbReference>
<evidence type="ECO:0000313" key="2">
    <source>
        <dbReference type="Proteomes" id="UP000193920"/>
    </source>
</evidence>
<evidence type="ECO:0000313" key="1">
    <source>
        <dbReference type="EMBL" id="ORY03693.1"/>
    </source>
</evidence>
<dbReference type="Proteomes" id="UP000193920">
    <property type="component" value="Unassembled WGS sequence"/>
</dbReference>
<name>A0A1Y1Z063_9FUNG</name>
<protein>
    <recommendedName>
        <fullName evidence="3">Lumazine-binding protein</fullName>
    </recommendedName>
</protein>
<sequence length="126" mass="14515">MRSDLSEYNKIEEIARKFIEAVKNGKSEIIKPYFYEKASFFGQLNEKEYQSGPIQGFYDTIDKMGACGPDYTGRVDVLNIEQTIATVRVIEDNWHGYKFTDLLVFNKVNGQWKIVAKVYDTTVAPK</sequence>
<comment type="caution">
    <text evidence="1">The sequence shown here is derived from an EMBL/GenBank/DDBJ whole genome shotgun (WGS) entry which is preliminary data.</text>
</comment>
<dbReference type="OrthoDB" id="3794857at2759"/>
<dbReference type="SUPFAM" id="SSF54427">
    <property type="entry name" value="NTF2-like"/>
    <property type="match status" value="1"/>
</dbReference>
<keyword evidence="2" id="KW-1185">Reference proteome</keyword>
<evidence type="ECO:0008006" key="3">
    <source>
        <dbReference type="Google" id="ProtNLM"/>
    </source>
</evidence>
<proteinExistence type="predicted"/>
<accession>A0A1Y1Z063</accession>
<dbReference type="InterPro" id="IPR039437">
    <property type="entry name" value="FrzH/put_lumazine-bd"/>
</dbReference>
<organism evidence="1 2">
    <name type="scientific">Neocallimastix californiae</name>
    <dbReference type="NCBI Taxonomy" id="1754190"/>
    <lineage>
        <taxon>Eukaryota</taxon>
        <taxon>Fungi</taxon>
        <taxon>Fungi incertae sedis</taxon>
        <taxon>Chytridiomycota</taxon>
        <taxon>Chytridiomycota incertae sedis</taxon>
        <taxon>Neocallimastigomycetes</taxon>
        <taxon>Neocallimastigales</taxon>
        <taxon>Neocallimastigaceae</taxon>
        <taxon>Neocallimastix</taxon>
    </lineage>
</organism>
<reference evidence="1 2" key="1">
    <citation type="submission" date="2016-08" db="EMBL/GenBank/DDBJ databases">
        <title>A Parts List for Fungal Cellulosomes Revealed by Comparative Genomics.</title>
        <authorList>
            <consortium name="DOE Joint Genome Institute"/>
            <person name="Haitjema C.H."/>
            <person name="Gilmore S.P."/>
            <person name="Henske J.K."/>
            <person name="Solomon K.V."/>
            <person name="De Groot R."/>
            <person name="Kuo A."/>
            <person name="Mondo S.J."/>
            <person name="Salamov A.A."/>
            <person name="Labutti K."/>
            <person name="Zhao Z."/>
            <person name="Chiniquy J."/>
            <person name="Barry K."/>
            <person name="Brewer H.M."/>
            <person name="Purvine S.O."/>
            <person name="Wright A.T."/>
            <person name="Boxma B."/>
            <person name="Van Alen T."/>
            <person name="Hackstein J.H."/>
            <person name="Baker S.E."/>
            <person name="Grigoriev I.V."/>
            <person name="O'Malley M.A."/>
        </authorList>
    </citation>
    <scope>NUCLEOTIDE SEQUENCE [LARGE SCALE GENOMIC DNA]</scope>
    <source>
        <strain evidence="1 2">G1</strain>
    </source>
</reference>
<dbReference type="AlphaFoldDB" id="A0A1Y1Z063"/>
<dbReference type="InterPro" id="IPR032710">
    <property type="entry name" value="NTF2-like_dom_sf"/>
</dbReference>
<gene>
    <name evidence="1" type="ORF">LY90DRAFT_709355</name>
</gene>
<dbReference type="Gene3D" id="3.10.450.50">
    <property type="match status" value="1"/>
</dbReference>
<dbReference type="Pfam" id="PF12893">
    <property type="entry name" value="Lumazine_bd_2"/>
    <property type="match status" value="1"/>
</dbReference>